<protein>
    <recommendedName>
        <fullName evidence="4">TIGR04219 family outer membrane beta-barrel protein</fullName>
    </recommendedName>
</protein>
<keyword evidence="3" id="KW-1185">Reference proteome</keyword>
<evidence type="ECO:0000313" key="2">
    <source>
        <dbReference type="EMBL" id="RUO47185.1"/>
    </source>
</evidence>
<sequence>MRKVTLSLALVISAGGLIAAPQANADTVFGVYAGAQTWKADTSGSFGSERSTSDFSFADDQQGSAYIAFEHPIPLFPNVKVRHNDLVTDGSQLLNEDFSFFGTNFAANSRVNYTADLSHTDYTLYYELFDNDLVSFDLGVTAKRVDGSIEVRGEQTLQGQSTDGWIPTLYSQLRVGIPATDLTLYGLANAVSIEDSKVEDYEFGVEYRPIENLAVDVNLQLGYRVFNVELDDLDGVYSNLEYKGPYLGIEFHF</sequence>
<dbReference type="NCBIfam" id="TIGR04219">
    <property type="entry name" value="OMP_w_GlyGly"/>
    <property type="match status" value="1"/>
</dbReference>
<feature type="chain" id="PRO_5019322871" description="TIGR04219 family outer membrane beta-barrel protein" evidence="1">
    <location>
        <begin position="26"/>
        <end position="253"/>
    </location>
</feature>
<keyword evidence="1" id="KW-0732">Signal</keyword>
<evidence type="ECO:0000256" key="1">
    <source>
        <dbReference type="SAM" id="SignalP"/>
    </source>
</evidence>
<reference evidence="3" key="1">
    <citation type="journal article" date="2018" name="Front. Microbiol.">
        <title>Genome-Based Analysis Reveals the Taxonomy and Diversity of the Family Idiomarinaceae.</title>
        <authorList>
            <person name="Liu Y."/>
            <person name="Lai Q."/>
            <person name="Shao Z."/>
        </authorList>
    </citation>
    <scope>NUCLEOTIDE SEQUENCE [LARGE SCALE GENOMIC DNA]</scope>
    <source>
        <strain evidence="3">SW15</strain>
    </source>
</reference>
<comment type="caution">
    <text evidence="2">The sequence shown here is derived from an EMBL/GenBank/DDBJ whole genome shotgun (WGS) entry which is preliminary data.</text>
</comment>
<dbReference type="InterPro" id="IPR026387">
    <property type="entry name" value="OMP_w_GlyGly"/>
</dbReference>
<feature type="signal peptide" evidence="1">
    <location>
        <begin position="1"/>
        <end position="25"/>
    </location>
</feature>
<dbReference type="Proteomes" id="UP000286678">
    <property type="component" value="Unassembled WGS sequence"/>
</dbReference>
<evidence type="ECO:0008006" key="4">
    <source>
        <dbReference type="Google" id="ProtNLM"/>
    </source>
</evidence>
<name>A0A432XEQ1_9GAMM</name>
<gene>
    <name evidence="2" type="ORF">CWE21_08260</name>
</gene>
<dbReference type="RefSeq" id="WP_126833974.1">
    <property type="nucleotide sequence ID" value="NZ_PIPT01000006.1"/>
</dbReference>
<dbReference type="EMBL" id="PIPT01000006">
    <property type="protein sequence ID" value="RUO47185.1"/>
    <property type="molecule type" value="Genomic_DNA"/>
</dbReference>
<proteinExistence type="predicted"/>
<evidence type="ECO:0000313" key="3">
    <source>
        <dbReference type="Proteomes" id="UP000286678"/>
    </source>
</evidence>
<dbReference type="AlphaFoldDB" id="A0A432XEQ1"/>
<organism evidence="2 3">
    <name type="scientific">Pseudidiomarina aquimaris</name>
    <dbReference type="NCBI Taxonomy" id="641841"/>
    <lineage>
        <taxon>Bacteria</taxon>
        <taxon>Pseudomonadati</taxon>
        <taxon>Pseudomonadota</taxon>
        <taxon>Gammaproteobacteria</taxon>
        <taxon>Alteromonadales</taxon>
        <taxon>Idiomarinaceae</taxon>
        <taxon>Pseudidiomarina</taxon>
    </lineage>
</organism>
<accession>A0A432XEQ1</accession>
<dbReference type="OrthoDB" id="6708408at2"/>